<reference evidence="15 16" key="1">
    <citation type="submission" date="2014-10" db="EMBL/GenBank/DDBJ databases">
        <title>Draft genome sequence of Novosphingobium subterraneum DSM 12447.</title>
        <authorList>
            <person name="Gan H.M."/>
            <person name="Gan H.Y."/>
            <person name="Savka M.A."/>
        </authorList>
    </citation>
    <scope>NUCLEOTIDE SEQUENCE [LARGE SCALE GENOMIC DNA]</scope>
    <source>
        <strain evidence="15 16">DSM 12447</strain>
    </source>
</reference>
<evidence type="ECO:0000256" key="7">
    <source>
        <dbReference type="ARBA" id="ARBA00022884"/>
    </source>
</evidence>
<dbReference type="Pfam" id="PF18541">
    <property type="entry name" value="RuvC_III"/>
    <property type="match status" value="1"/>
</dbReference>
<feature type="binding site" evidence="12">
    <location>
        <position position="8"/>
    </location>
    <ligand>
        <name>Mg(2+)</name>
        <dbReference type="ChEBI" id="CHEBI:18420"/>
        <label>1</label>
    </ligand>
</feature>
<keyword evidence="4 12" id="KW-0255">Endonuclease</keyword>
<evidence type="ECO:0000256" key="6">
    <source>
        <dbReference type="ARBA" id="ARBA00022842"/>
    </source>
</evidence>
<evidence type="ECO:0000313" key="16">
    <source>
        <dbReference type="Proteomes" id="UP000031338"/>
    </source>
</evidence>
<keyword evidence="7 12" id="KW-0694">RNA-binding</keyword>
<dbReference type="PROSITE" id="PS51749">
    <property type="entry name" value="HNH_CAS9"/>
    <property type="match status" value="1"/>
</dbReference>
<dbReference type="InterPro" id="IPR028629">
    <property type="entry name" value="Cas9"/>
</dbReference>
<proteinExistence type="inferred from homology"/>
<keyword evidence="5 12" id="KW-0378">Hydrolase</keyword>
<keyword evidence="6 12" id="KW-0460">Magnesium</keyword>
<evidence type="ECO:0000256" key="3">
    <source>
        <dbReference type="ARBA" id="ARBA00022723"/>
    </source>
</evidence>
<evidence type="ECO:0000256" key="8">
    <source>
        <dbReference type="ARBA" id="ARBA00023118"/>
    </source>
</evidence>
<feature type="binding site" evidence="12">
    <location>
        <position position="8"/>
    </location>
    <ligand>
        <name>Mg(2+)</name>
        <dbReference type="ChEBI" id="CHEBI:18420"/>
        <label>2</label>
    </ligand>
</feature>
<dbReference type="GO" id="GO:0003677">
    <property type="term" value="F:DNA binding"/>
    <property type="evidence" value="ECO:0007669"/>
    <property type="project" value="UniProtKB-UniRule"/>
</dbReference>
<dbReference type="GO" id="GO:0004519">
    <property type="term" value="F:endonuclease activity"/>
    <property type="evidence" value="ECO:0007669"/>
    <property type="project" value="UniProtKB-UniRule"/>
</dbReference>
<dbReference type="InterPro" id="IPR036397">
    <property type="entry name" value="RNaseH_sf"/>
</dbReference>
<feature type="binding site" evidence="12">
    <location>
        <position position="513"/>
    </location>
    <ligand>
        <name>Mg(2+)</name>
        <dbReference type="ChEBI" id="CHEBI:18420"/>
        <label>2</label>
    </ligand>
</feature>
<dbReference type="GO" id="GO:0003723">
    <property type="term" value="F:RNA binding"/>
    <property type="evidence" value="ECO:0007669"/>
    <property type="project" value="UniProtKB-UniRule"/>
</dbReference>
<feature type="binding site" evidence="12">
    <location>
        <position position="740"/>
    </location>
    <ligand>
        <name>Mg(2+)</name>
        <dbReference type="ChEBI" id="CHEBI:18420"/>
        <label>2</label>
    </ligand>
</feature>
<comment type="caution">
    <text evidence="15">The sequence shown here is derived from an EMBL/GenBank/DDBJ whole genome shotgun (WGS) entry which is preliminary data.</text>
</comment>
<comment type="subunit">
    <text evidence="11 12">Monomer. Binds crRNA and tracrRNA.</text>
</comment>
<dbReference type="Proteomes" id="UP000031338">
    <property type="component" value="Unassembled WGS sequence"/>
</dbReference>
<comment type="domain">
    <text evidence="12">Has 2 endonuclease domains. The discontinuous RuvC-like domain cleaves the target DNA noncomplementary to crRNA while the HNH nuclease domain cleaves the target DNA complementary to crRNA.</text>
</comment>
<evidence type="ECO:0000256" key="11">
    <source>
        <dbReference type="ARBA" id="ARBA00046380"/>
    </source>
</evidence>
<comment type="similarity">
    <text evidence="12">Belongs to the CRISPR-associated Cas9 family.</text>
</comment>
<dbReference type="Pfam" id="PF13395">
    <property type="entry name" value="HNH_4"/>
    <property type="match status" value="1"/>
</dbReference>
<dbReference type="InterPro" id="IPR041383">
    <property type="entry name" value="RuvC_III"/>
</dbReference>
<keyword evidence="16" id="KW-1185">Reference proteome</keyword>
<feature type="active site" description="Proton acceptor for HNH nuclease domain" evidence="12">
    <location>
        <position position="594"/>
    </location>
</feature>
<dbReference type="RefSeq" id="WP_039338036.1">
    <property type="nucleotide sequence ID" value="NZ_JRVC01000033.1"/>
</dbReference>
<evidence type="ECO:0000256" key="4">
    <source>
        <dbReference type="ARBA" id="ARBA00022759"/>
    </source>
</evidence>
<evidence type="ECO:0000256" key="5">
    <source>
        <dbReference type="ARBA" id="ARBA00022801"/>
    </source>
</evidence>
<comment type="cofactor">
    <cofactor evidence="1 12">
        <name>Mg(2+)</name>
        <dbReference type="ChEBI" id="CHEBI:18420"/>
    </cofactor>
</comment>
<evidence type="ECO:0000256" key="13">
    <source>
        <dbReference type="SAM" id="MobiDB-lite"/>
    </source>
</evidence>
<keyword evidence="2 12" id="KW-0540">Nuclease</keyword>
<dbReference type="Gene3D" id="3.30.420.10">
    <property type="entry name" value="Ribonuclease H-like superfamily/Ribonuclease H"/>
    <property type="match status" value="3"/>
</dbReference>
<feature type="binding site" evidence="12">
    <location>
        <position position="509"/>
    </location>
    <ligand>
        <name>Mg(2+)</name>
        <dbReference type="ChEBI" id="CHEBI:18420"/>
        <label>1</label>
    </ligand>
</feature>
<evidence type="ECO:0000256" key="9">
    <source>
        <dbReference type="ARBA" id="ARBA00023125"/>
    </source>
</evidence>
<dbReference type="HAMAP" id="MF_01480">
    <property type="entry name" value="Cas9"/>
    <property type="match status" value="1"/>
</dbReference>
<keyword evidence="8 12" id="KW-0051">Antiviral defense</keyword>
<keyword evidence="9 12" id="KW-0238">DNA-binding</keyword>
<dbReference type="GO" id="GO:0051607">
    <property type="term" value="P:defense response to virus"/>
    <property type="evidence" value="ECO:0007669"/>
    <property type="project" value="UniProtKB-UniRule"/>
</dbReference>
<dbReference type="InterPro" id="IPR003615">
    <property type="entry name" value="HNH_nuc"/>
</dbReference>
<dbReference type="InterPro" id="IPR040619">
    <property type="entry name" value="Cas9_alpha-helical_lobe"/>
</dbReference>
<evidence type="ECO:0000256" key="2">
    <source>
        <dbReference type="ARBA" id="ARBA00022722"/>
    </source>
</evidence>
<feature type="active site" description="For RuvC-like nuclease domain" evidence="12">
    <location>
        <position position="8"/>
    </location>
</feature>
<feature type="binding site" evidence="12">
    <location>
        <position position="513"/>
    </location>
    <ligand>
        <name>Mg(2+)</name>
        <dbReference type="ChEBI" id="CHEBI:18420"/>
        <label>1</label>
    </ligand>
</feature>
<gene>
    <name evidence="12 15" type="primary">cas9</name>
    <name evidence="15" type="ORF">NJ75_04379</name>
</gene>
<dbReference type="EC" id="3.1.-.-" evidence="12"/>
<protein>
    <recommendedName>
        <fullName evidence="12">CRISPR-associated endonuclease Cas9</fullName>
        <ecNumber evidence="12">3.1.-.-</ecNumber>
    </recommendedName>
</protein>
<evidence type="ECO:0000259" key="14">
    <source>
        <dbReference type="PROSITE" id="PS51749"/>
    </source>
</evidence>
<feature type="region of interest" description="Disordered" evidence="13">
    <location>
        <begin position="523"/>
        <end position="549"/>
    </location>
</feature>
<feature type="domain" description="HNH Cas9-type" evidence="14">
    <location>
        <begin position="517"/>
        <end position="672"/>
    </location>
</feature>
<dbReference type="PATRIC" id="fig|48936.3.peg.4413"/>
<dbReference type="AlphaFoldDB" id="A0A0B8Z713"/>
<evidence type="ECO:0000313" key="15">
    <source>
        <dbReference type="EMBL" id="KHS42013.1"/>
    </source>
</evidence>
<accession>A0A0B8Z713</accession>
<dbReference type="NCBIfam" id="TIGR01865">
    <property type="entry name" value="cas_Csn1"/>
    <property type="match status" value="1"/>
</dbReference>
<dbReference type="InterPro" id="IPR033114">
    <property type="entry name" value="HNH_CAS9"/>
</dbReference>
<dbReference type="EMBL" id="JRVC01000033">
    <property type="protein sequence ID" value="KHS42013.1"/>
    <property type="molecule type" value="Genomic_DNA"/>
</dbReference>
<evidence type="ECO:0000256" key="1">
    <source>
        <dbReference type="ARBA" id="ARBA00001946"/>
    </source>
</evidence>
<dbReference type="GO" id="GO:0043571">
    <property type="term" value="P:maintenance of CRISPR repeat elements"/>
    <property type="evidence" value="ECO:0007669"/>
    <property type="project" value="UniProtKB-UniRule"/>
</dbReference>
<dbReference type="GO" id="GO:0016787">
    <property type="term" value="F:hydrolase activity"/>
    <property type="evidence" value="ECO:0007669"/>
    <property type="project" value="UniProtKB-KW"/>
</dbReference>
<keyword evidence="3 12" id="KW-0479">Metal-binding</keyword>
<evidence type="ECO:0000256" key="10">
    <source>
        <dbReference type="ARBA" id="ARBA00023211"/>
    </source>
</evidence>
<dbReference type="Pfam" id="PF18470">
    <property type="entry name" value="Cas9_a"/>
    <property type="match status" value="1"/>
</dbReference>
<dbReference type="GO" id="GO:0046872">
    <property type="term" value="F:metal ion binding"/>
    <property type="evidence" value="ECO:0007669"/>
    <property type="project" value="UniProtKB-UniRule"/>
</dbReference>
<organism evidence="15 16">
    <name type="scientific">Novosphingobium subterraneum</name>
    <dbReference type="NCBI Taxonomy" id="48936"/>
    <lineage>
        <taxon>Bacteria</taxon>
        <taxon>Pseudomonadati</taxon>
        <taxon>Pseudomonadota</taxon>
        <taxon>Alphaproteobacteria</taxon>
        <taxon>Sphingomonadales</taxon>
        <taxon>Sphingomonadaceae</taxon>
        <taxon>Novosphingobium</taxon>
    </lineage>
</organism>
<dbReference type="STRING" id="48936.NJ75_04379"/>
<keyword evidence="10" id="KW-0464">Manganese</keyword>
<sequence length="1067" mass="119704">MGTRLGLDIGTNSIGWCLFNLDGSGRPIGIRDIGVRIFSDGRDPRSGASLAVERRVARAMRRRRDRYIRRRSALLEALINTGLMPADVQESKALTGCDPYVLRAQALDRALDAHLLGRVLFHLNQRRGFKSNRKAERKAGDDKEGGKIADGAKALDLAMHEAGARTYGEFLAGRDSRRVRLRAEGDGYDFYPERRHLEAEFDAIWDAQAAYNPALLTDVVRDRLRRIIFFQRPLKAPKVGGCTFFNEEPRLPKAHPLFQERRLYEEVNQLEITRAGAPSRKLTLDQRDKIIRKLKSAKTASFSGLARLLKLADGESFSRVTENRTGLAGDDIFTSFSDKRCFGDRWAHFDPGVQWSIIETVTEEEDPVRLRDWLMATHGVTVEQAEAIGRVRLPEGHGRLGETASRLILAQLKSGSKDGHPLTYNEAVEAALGKSHSDFRTGEILEQLPYYGEILSREIPPGSLDPDDDDEIRWGKITNPTVHIGLNQLRRLLNALIKAHGRPDEIVVELARELKLSEKDKAEHNRRIGANTRAAEARSKKLLESGQPDTGANRSLLKLWEDLNPNNPLDRCCPFCGRHIGQMALFSGETEIEHIIPYSRSLDDSAANKVIAHRSCNREKGNRTPWEAWGHTERWAIIAEQVSRLHKSKQWRFAPDAIERFNQEGGFIARQLSDTQYLSRMARTYLSSLYPDTAGVYVIPGRMTAMLRRLWGLNELLPDHNYVENPHSGAPKNRLDHRHHAIDAAVVGVTTRGLLNEISRAAGRAERQDLDRLFIDLPKPWETFREDLHESLARVVGSHKADHGRKGVPAKGKDATAARLHNETAYGLTGLTSESGLPIVVHRVPLLSLKPDDLSNPIRIPDAALQRALREATDGKSGKDFQEALAQFSKSDPVFKGIRHVRVRETLKVIPIRDASGHAFKAYKGDANARYDVWRMPDGKWVSSWRDRDGKAHSGIITMFAAHQAGQPVQRPHPAAKRVLSLRQNDLVAVEPQGQPRKIMRVVKFSSGGQITFAEHQEAGPLKARDATSPDIDPFKYFYSSAGGLQKARARQIRIDELGRIFDPGPR</sequence>
<comment type="function">
    <text evidence="12">CRISPR (clustered regularly interspaced short palindromic repeat) is an adaptive immune system that provides protection against mobile genetic elements (viruses, transposable elements and conjugative plasmids). CRISPR clusters contain spacers, sequences complementary to antecedent mobile elements, and target invading nucleic acids. CRISPR clusters are transcribed and processed into CRISPR RNA (crRNA). In type II CRISPR systems correct processing of pre-crRNA requires a trans-encoded small RNA (tracrRNA), endogenous ribonuclease 3 (rnc) and this protein. The tracrRNA serves as a guide for ribonuclease 3-aided processing of pre-crRNA. Subsequently Cas9/crRNA/tracrRNA endonucleolytically cleaves linear or circular dsDNA target complementary to the spacer; Cas9 is inactive in the absence of the 2 guide RNAs (gRNA). Cas9 recognizes the protospacer adjacent motif (PAM) in the CRISPR repeat sequences to help distinguish self versus nonself, as targets within the bacterial CRISPR locus do not have PAMs. PAM recognition is also required for catalytic activity.</text>
</comment>
<name>A0A0B8Z713_9SPHN</name>
<evidence type="ECO:0000256" key="12">
    <source>
        <dbReference type="HAMAP-Rule" id="MF_01480"/>
    </source>
</evidence>